<evidence type="ECO:0000256" key="4">
    <source>
        <dbReference type="ARBA" id="ARBA00023136"/>
    </source>
</evidence>
<dbReference type="PANTHER" id="PTHR33048">
    <property type="entry name" value="PTH11-LIKE INTEGRAL MEMBRANE PROTEIN (AFU_ORTHOLOGUE AFUA_5G11245)"/>
    <property type="match status" value="1"/>
</dbReference>
<evidence type="ECO:0000313" key="8">
    <source>
        <dbReference type="EMBL" id="KAF2011828.1"/>
    </source>
</evidence>
<dbReference type="InterPro" id="IPR049326">
    <property type="entry name" value="Rhodopsin_dom_fungi"/>
</dbReference>
<feature type="transmembrane region" description="Helical" evidence="6">
    <location>
        <begin position="116"/>
        <end position="136"/>
    </location>
</feature>
<proteinExistence type="inferred from homology"/>
<keyword evidence="9" id="KW-1185">Reference proteome</keyword>
<evidence type="ECO:0000259" key="7">
    <source>
        <dbReference type="Pfam" id="PF20684"/>
    </source>
</evidence>
<keyword evidence="2 6" id="KW-0812">Transmembrane</keyword>
<dbReference type="Proteomes" id="UP000799778">
    <property type="component" value="Unassembled WGS sequence"/>
</dbReference>
<evidence type="ECO:0000256" key="1">
    <source>
        <dbReference type="ARBA" id="ARBA00004141"/>
    </source>
</evidence>
<organism evidence="8 9">
    <name type="scientific">Aaosphaeria arxii CBS 175.79</name>
    <dbReference type="NCBI Taxonomy" id="1450172"/>
    <lineage>
        <taxon>Eukaryota</taxon>
        <taxon>Fungi</taxon>
        <taxon>Dikarya</taxon>
        <taxon>Ascomycota</taxon>
        <taxon>Pezizomycotina</taxon>
        <taxon>Dothideomycetes</taxon>
        <taxon>Pleosporomycetidae</taxon>
        <taxon>Pleosporales</taxon>
        <taxon>Pleosporales incertae sedis</taxon>
        <taxon>Aaosphaeria</taxon>
    </lineage>
</organism>
<feature type="transmembrane region" description="Helical" evidence="6">
    <location>
        <begin position="34"/>
        <end position="53"/>
    </location>
</feature>
<dbReference type="Pfam" id="PF20684">
    <property type="entry name" value="Fung_rhodopsin"/>
    <property type="match status" value="1"/>
</dbReference>
<feature type="transmembrane region" description="Helical" evidence="6">
    <location>
        <begin position="262"/>
        <end position="285"/>
    </location>
</feature>
<dbReference type="EMBL" id="ML978073">
    <property type="protein sequence ID" value="KAF2011828.1"/>
    <property type="molecule type" value="Genomic_DNA"/>
</dbReference>
<evidence type="ECO:0000256" key="3">
    <source>
        <dbReference type="ARBA" id="ARBA00022989"/>
    </source>
</evidence>
<dbReference type="OrthoDB" id="5342292at2759"/>
<evidence type="ECO:0000256" key="2">
    <source>
        <dbReference type="ARBA" id="ARBA00022692"/>
    </source>
</evidence>
<keyword evidence="4 6" id="KW-0472">Membrane</keyword>
<feature type="transmembrane region" description="Helical" evidence="6">
    <location>
        <begin position="187"/>
        <end position="211"/>
    </location>
</feature>
<dbReference type="PANTHER" id="PTHR33048:SF129">
    <property type="entry name" value="INTEGRAL MEMBRANE PROTEIN-RELATED"/>
    <property type="match status" value="1"/>
</dbReference>
<protein>
    <recommendedName>
        <fullName evidence="7">Rhodopsin domain-containing protein</fullName>
    </recommendedName>
</protein>
<feature type="transmembrane region" description="Helical" evidence="6">
    <location>
        <begin position="73"/>
        <end position="96"/>
    </location>
</feature>
<dbReference type="InterPro" id="IPR052337">
    <property type="entry name" value="SAT4-like"/>
</dbReference>
<evidence type="ECO:0000256" key="5">
    <source>
        <dbReference type="ARBA" id="ARBA00038359"/>
    </source>
</evidence>
<evidence type="ECO:0000256" key="6">
    <source>
        <dbReference type="SAM" id="Phobius"/>
    </source>
</evidence>
<sequence>MAKLPNMKPLFPGTLPPPPGVTPNIHFSQSKWNILTQVLCITITTIFILLRFVTKYVASLPLCADDWVSLGAWALSTIYSSLCLALGPLGIGIHAWNISPTKFQRFNKVGYVIEVLNGPAIFTTKLAILLLLIRIFRIKKRFVLFVSVFSAVLGLYYIATTLVVTFICNPVPKFWDQKRPGKCLNTNVIFICNCVVSLVTDVMILVLPLPVIWSLNMTLKQKIGSSFALAVGAVACVMGVLRLEVSVRTMDDYDKSYVFEPILLYSSGEIAIGIICGCIPVLPALHRYFKKGNKSSSYPSYGSGMPVSQRECRTMIPLERIPSTESTQQIKV</sequence>
<reference evidence="8" key="1">
    <citation type="journal article" date="2020" name="Stud. Mycol.">
        <title>101 Dothideomycetes genomes: a test case for predicting lifestyles and emergence of pathogens.</title>
        <authorList>
            <person name="Haridas S."/>
            <person name="Albert R."/>
            <person name="Binder M."/>
            <person name="Bloem J."/>
            <person name="Labutti K."/>
            <person name="Salamov A."/>
            <person name="Andreopoulos B."/>
            <person name="Baker S."/>
            <person name="Barry K."/>
            <person name="Bills G."/>
            <person name="Bluhm B."/>
            <person name="Cannon C."/>
            <person name="Castanera R."/>
            <person name="Culley D."/>
            <person name="Daum C."/>
            <person name="Ezra D."/>
            <person name="Gonzalez J."/>
            <person name="Henrissat B."/>
            <person name="Kuo A."/>
            <person name="Liang C."/>
            <person name="Lipzen A."/>
            <person name="Lutzoni F."/>
            <person name="Magnuson J."/>
            <person name="Mondo S."/>
            <person name="Nolan M."/>
            <person name="Ohm R."/>
            <person name="Pangilinan J."/>
            <person name="Park H.-J."/>
            <person name="Ramirez L."/>
            <person name="Alfaro M."/>
            <person name="Sun H."/>
            <person name="Tritt A."/>
            <person name="Yoshinaga Y."/>
            <person name="Zwiers L.-H."/>
            <person name="Turgeon B."/>
            <person name="Goodwin S."/>
            <person name="Spatafora J."/>
            <person name="Crous P."/>
            <person name="Grigoriev I."/>
        </authorList>
    </citation>
    <scope>NUCLEOTIDE SEQUENCE</scope>
    <source>
        <strain evidence="8">CBS 175.79</strain>
    </source>
</reference>
<gene>
    <name evidence="8" type="ORF">BU24DRAFT_425657</name>
</gene>
<name>A0A6A5XFC2_9PLEO</name>
<dbReference type="AlphaFoldDB" id="A0A6A5XFC2"/>
<feature type="transmembrane region" description="Helical" evidence="6">
    <location>
        <begin position="143"/>
        <end position="167"/>
    </location>
</feature>
<dbReference type="GeneID" id="54286186"/>
<dbReference type="RefSeq" id="XP_033380167.1">
    <property type="nucleotide sequence ID" value="XM_033528789.1"/>
</dbReference>
<keyword evidence="3 6" id="KW-1133">Transmembrane helix</keyword>
<feature type="transmembrane region" description="Helical" evidence="6">
    <location>
        <begin position="223"/>
        <end position="242"/>
    </location>
</feature>
<accession>A0A6A5XFC2</accession>
<feature type="domain" description="Rhodopsin" evidence="7">
    <location>
        <begin position="50"/>
        <end position="285"/>
    </location>
</feature>
<comment type="subcellular location">
    <subcellularLocation>
        <location evidence="1">Membrane</location>
        <topology evidence="1">Multi-pass membrane protein</topology>
    </subcellularLocation>
</comment>
<evidence type="ECO:0000313" key="9">
    <source>
        <dbReference type="Proteomes" id="UP000799778"/>
    </source>
</evidence>
<dbReference type="GO" id="GO:0016020">
    <property type="term" value="C:membrane"/>
    <property type="evidence" value="ECO:0007669"/>
    <property type="project" value="UniProtKB-SubCell"/>
</dbReference>
<comment type="similarity">
    <text evidence="5">Belongs to the SAT4 family.</text>
</comment>